<proteinExistence type="predicted"/>
<dbReference type="AlphaFoldDB" id="A0A5M8NYY1"/>
<accession>A0A5M8NYY1</accession>
<evidence type="ECO:0000313" key="8">
    <source>
        <dbReference type="Proteomes" id="UP000324575"/>
    </source>
</evidence>
<sequence>MAFRKLLKIIDWYIIKKFIGTYFFAILLIISITVMFDFNEKLDKFLKTSAPTHAIIFDYYLNFIPYFVNLFSPLFVFIAVIFFTSRLADNSEIIAMLSSGMSFNRLMKPYLISATLIAAMTFALNSYVIPPANITRIEFMNKYVKDKSVTYSRNIQLEVEPDIIAYFDSFDSTTKNGTRFSLERFEGKQLKSRLTAQRIEWDTAYQWTVKDYMIRDFVDMKEEITTGLSLDTTLTIIPADFMISVLDCEQMTTPALKKYIDRQKKRGIGNIQLFEIEFHKRFAMILAAFILTIIGASVSARKVKGGMGMKIGVGMLLSFSYILFMQVSSSFAVSGYVSPWLAVWIPNFVYIFIAASLYRKAPR</sequence>
<evidence type="ECO:0000313" key="7">
    <source>
        <dbReference type="EMBL" id="KAA6301363.1"/>
    </source>
</evidence>
<dbReference type="EMBL" id="SNRX01000020">
    <property type="protein sequence ID" value="KAA6301363.1"/>
    <property type="molecule type" value="Genomic_DNA"/>
</dbReference>
<feature type="transmembrane region" description="Helical" evidence="6">
    <location>
        <begin position="66"/>
        <end position="88"/>
    </location>
</feature>
<feature type="transmembrane region" description="Helical" evidence="6">
    <location>
        <begin position="339"/>
        <end position="358"/>
    </location>
</feature>
<keyword evidence="2" id="KW-1003">Cell membrane</keyword>
<evidence type="ECO:0000256" key="2">
    <source>
        <dbReference type="ARBA" id="ARBA00022475"/>
    </source>
</evidence>
<reference evidence="7 8" key="1">
    <citation type="submission" date="2019-03" db="EMBL/GenBank/DDBJ databases">
        <title>Single cell metagenomics reveals metabolic interactions within the superorganism composed of flagellate Streblomastix strix and complex community of Bacteroidetes bacteria on its surface.</title>
        <authorList>
            <person name="Treitli S.C."/>
            <person name="Kolisko M."/>
            <person name="Husnik F."/>
            <person name="Keeling P."/>
            <person name="Hampl V."/>
        </authorList>
    </citation>
    <scope>NUCLEOTIDE SEQUENCE [LARGE SCALE GENOMIC DNA]</scope>
    <source>
        <strain evidence="7">St1</strain>
    </source>
</reference>
<name>A0A5M8NYY1_9BACT</name>
<protein>
    <submittedName>
        <fullName evidence="7">Lipopolysaccharide export system permease protein</fullName>
    </submittedName>
</protein>
<keyword evidence="3 6" id="KW-0812">Transmembrane</keyword>
<dbReference type="PANTHER" id="PTHR33529">
    <property type="entry name" value="SLR0882 PROTEIN-RELATED"/>
    <property type="match status" value="1"/>
</dbReference>
<feature type="transmembrane region" description="Helical" evidence="6">
    <location>
        <begin position="12"/>
        <end position="36"/>
    </location>
</feature>
<evidence type="ECO:0000256" key="4">
    <source>
        <dbReference type="ARBA" id="ARBA00022989"/>
    </source>
</evidence>
<feature type="transmembrane region" description="Helical" evidence="6">
    <location>
        <begin position="282"/>
        <end position="300"/>
    </location>
</feature>
<evidence type="ECO:0000256" key="5">
    <source>
        <dbReference type="ARBA" id="ARBA00023136"/>
    </source>
</evidence>
<dbReference type="Proteomes" id="UP000324575">
    <property type="component" value="Unassembled WGS sequence"/>
</dbReference>
<feature type="transmembrane region" description="Helical" evidence="6">
    <location>
        <begin position="312"/>
        <end position="333"/>
    </location>
</feature>
<dbReference type="GO" id="GO:0043190">
    <property type="term" value="C:ATP-binding cassette (ABC) transporter complex"/>
    <property type="evidence" value="ECO:0007669"/>
    <property type="project" value="TreeGrafter"/>
</dbReference>
<gene>
    <name evidence="7" type="ORF">EZS26_002452</name>
</gene>
<dbReference type="Pfam" id="PF03739">
    <property type="entry name" value="LptF_LptG"/>
    <property type="match status" value="1"/>
</dbReference>
<comment type="caution">
    <text evidence="7">The sequence shown here is derived from an EMBL/GenBank/DDBJ whole genome shotgun (WGS) entry which is preliminary data.</text>
</comment>
<keyword evidence="4 6" id="KW-1133">Transmembrane helix</keyword>
<keyword evidence="5 6" id="KW-0472">Membrane</keyword>
<comment type="subcellular location">
    <subcellularLocation>
        <location evidence="1">Cell membrane</location>
        <topology evidence="1">Multi-pass membrane protein</topology>
    </subcellularLocation>
</comment>
<evidence type="ECO:0000256" key="6">
    <source>
        <dbReference type="SAM" id="Phobius"/>
    </source>
</evidence>
<evidence type="ECO:0000256" key="3">
    <source>
        <dbReference type="ARBA" id="ARBA00022692"/>
    </source>
</evidence>
<evidence type="ECO:0000256" key="1">
    <source>
        <dbReference type="ARBA" id="ARBA00004651"/>
    </source>
</evidence>
<organism evidence="7 8">
    <name type="scientific">Candidatus Ordinivivax streblomastigis</name>
    <dbReference type="NCBI Taxonomy" id="2540710"/>
    <lineage>
        <taxon>Bacteria</taxon>
        <taxon>Pseudomonadati</taxon>
        <taxon>Bacteroidota</taxon>
        <taxon>Bacteroidia</taxon>
        <taxon>Bacteroidales</taxon>
        <taxon>Candidatus Ordinivivax</taxon>
    </lineage>
</organism>
<feature type="transmembrane region" description="Helical" evidence="6">
    <location>
        <begin position="109"/>
        <end position="129"/>
    </location>
</feature>
<dbReference type="InterPro" id="IPR005495">
    <property type="entry name" value="LptG/LptF_permease"/>
</dbReference>
<dbReference type="GO" id="GO:0015920">
    <property type="term" value="P:lipopolysaccharide transport"/>
    <property type="evidence" value="ECO:0007669"/>
    <property type="project" value="TreeGrafter"/>
</dbReference>
<dbReference type="PANTHER" id="PTHR33529:SF8">
    <property type="entry name" value="PERMEASE, YJGP_YJGQ FAMILY"/>
    <property type="match status" value="1"/>
</dbReference>